<dbReference type="SUPFAM" id="SSF54637">
    <property type="entry name" value="Thioesterase/thiol ester dehydrase-isomerase"/>
    <property type="match status" value="1"/>
</dbReference>
<dbReference type="Proteomes" id="UP000626026">
    <property type="component" value="Unassembled WGS sequence"/>
</dbReference>
<keyword evidence="3" id="KW-1185">Reference proteome</keyword>
<evidence type="ECO:0000313" key="2">
    <source>
        <dbReference type="EMBL" id="MBC9205212.1"/>
    </source>
</evidence>
<evidence type="ECO:0000259" key="1">
    <source>
        <dbReference type="Pfam" id="PF01575"/>
    </source>
</evidence>
<organism evidence="2 3">
    <name type="scientific">Teichococcus aerophilus</name>
    <dbReference type="NCBI Taxonomy" id="1224513"/>
    <lineage>
        <taxon>Bacteria</taxon>
        <taxon>Pseudomonadati</taxon>
        <taxon>Pseudomonadota</taxon>
        <taxon>Alphaproteobacteria</taxon>
        <taxon>Acetobacterales</taxon>
        <taxon>Roseomonadaceae</taxon>
        <taxon>Roseomonas</taxon>
    </lineage>
</organism>
<feature type="domain" description="MaoC-like" evidence="1">
    <location>
        <begin position="40"/>
        <end position="113"/>
    </location>
</feature>
<dbReference type="EMBL" id="JACTVA010000001">
    <property type="protein sequence ID" value="MBC9205212.1"/>
    <property type="molecule type" value="Genomic_DNA"/>
</dbReference>
<evidence type="ECO:0000313" key="3">
    <source>
        <dbReference type="Proteomes" id="UP000626026"/>
    </source>
</evidence>
<sequence>MTTLQPGTELRAHPRRMTRERMRWYVDLLPTVEADDGRVHQDVPTIHDDDEFARSQGLPGIIADGMLSTNWLLSLLMDAFGEDALAPGSLRTRYIAPVFEDVVITAVARVTAVQTDPDGTARYALELWCEDAEGKKLTVGDASVRVTGSVAERARAPRFLVSA</sequence>
<name>A0ABR7RGD3_9PROT</name>
<dbReference type="InterPro" id="IPR002539">
    <property type="entry name" value="MaoC-like_dom"/>
</dbReference>
<protein>
    <recommendedName>
        <fullName evidence="1">MaoC-like domain-containing protein</fullName>
    </recommendedName>
</protein>
<proteinExistence type="predicted"/>
<dbReference type="InterPro" id="IPR029069">
    <property type="entry name" value="HotDog_dom_sf"/>
</dbReference>
<reference evidence="2 3" key="1">
    <citation type="journal article" date="2013" name="Int. J. Syst. Evol. Microbiol.">
        <title>Roseomonas aerophila sp. nov., isolated from air.</title>
        <authorList>
            <person name="Kim S.J."/>
            <person name="Weon H.Y."/>
            <person name="Ahn J.H."/>
            <person name="Hong S.B."/>
            <person name="Seok S.J."/>
            <person name="Whang K.S."/>
            <person name="Kwon S.W."/>
        </authorList>
    </citation>
    <scope>NUCLEOTIDE SEQUENCE [LARGE SCALE GENOMIC DNA]</scope>
    <source>
        <strain evidence="2 3">NBRC 108923</strain>
    </source>
</reference>
<comment type="caution">
    <text evidence="2">The sequence shown here is derived from an EMBL/GenBank/DDBJ whole genome shotgun (WGS) entry which is preliminary data.</text>
</comment>
<gene>
    <name evidence="2" type="ORF">IBL26_00075</name>
</gene>
<dbReference type="RefSeq" id="WP_187782398.1">
    <property type="nucleotide sequence ID" value="NZ_JACTVA010000001.1"/>
</dbReference>
<accession>A0ABR7RGD3</accession>
<dbReference type="Gene3D" id="3.10.129.10">
    <property type="entry name" value="Hotdog Thioesterase"/>
    <property type="match status" value="1"/>
</dbReference>
<dbReference type="Pfam" id="PF01575">
    <property type="entry name" value="MaoC_dehydratas"/>
    <property type="match status" value="1"/>
</dbReference>